<dbReference type="Proteomes" id="UP000887581">
    <property type="component" value="Unplaced"/>
</dbReference>
<protein>
    <submittedName>
        <fullName evidence="2">Uncharacterized protein</fullName>
    </submittedName>
</protein>
<sequence>MQSHVKKKRLGFSPESDEDEARNWLALAKLAAFLPKDDGEENTEMPAAPM</sequence>
<dbReference type="AlphaFoldDB" id="A0A915PWY8"/>
<proteinExistence type="predicted"/>
<accession>A0A915PWY8</accession>
<evidence type="ECO:0000313" key="2">
    <source>
        <dbReference type="WBParaSite" id="sdigi.contig32.g2331.t1"/>
    </source>
</evidence>
<reference evidence="2" key="1">
    <citation type="submission" date="2022-11" db="UniProtKB">
        <authorList>
            <consortium name="WormBaseParasite"/>
        </authorList>
    </citation>
    <scope>IDENTIFICATION</scope>
</reference>
<dbReference type="WBParaSite" id="sdigi.contig32.g2331.t1">
    <property type="protein sequence ID" value="sdigi.contig32.g2331.t1"/>
    <property type="gene ID" value="sdigi.contig32.g2331"/>
</dbReference>
<organism evidence="1 2">
    <name type="scientific">Setaria digitata</name>
    <dbReference type="NCBI Taxonomy" id="48799"/>
    <lineage>
        <taxon>Eukaryota</taxon>
        <taxon>Metazoa</taxon>
        <taxon>Ecdysozoa</taxon>
        <taxon>Nematoda</taxon>
        <taxon>Chromadorea</taxon>
        <taxon>Rhabditida</taxon>
        <taxon>Spirurina</taxon>
        <taxon>Spiruromorpha</taxon>
        <taxon>Filarioidea</taxon>
        <taxon>Setariidae</taxon>
        <taxon>Setaria</taxon>
    </lineage>
</organism>
<name>A0A915PWY8_9BILA</name>
<evidence type="ECO:0000313" key="1">
    <source>
        <dbReference type="Proteomes" id="UP000887581"/>
    </source>
</evidence>
<keyword evidence="1" id="KW-1185">Reference proteome</keyword>